<accession>A0A543HVK5</accession>
<feature type="binding site" evidence="10">
    <location>
        <position position="127"/>
    </location>
    <ligand>
        <name>(6S)-5,6,7,8-tetrahydrofolate</name>
        <dbReference type="ChEBI" id="CHEBI:57453"/>
    </ligand>
</feature>
<comment type="subcellular location">
    <subcellularLocation>
        <location evidence="2 10">Cytoplasm</location>
    </subcellularLocation>
</comment>
<organism evidence="13 14">
    <name type="scientific">Humibacillus xanthopallidus</name>
    <dbReference type="NCBI Taxonomy" id="412689"/>
    <lineage>
        <taxon>Bacteria</taxon>
        <taxon>Bacillati</taxon>
        <taxon>Actinomycetota</taxon>
        <taxon>Actinomycetes</taxon>
        <taxon>Micrococcales</taxon>
        <taxon>Intrasporangiaceae</taxon>
        <taxon>Humibacillus</taxon>
    </lineage>
</organism>
<dbReference type="Gene3D" id="3.40.640.10">
    <property type="entry name" value="Type I PLP-dependent aspartate aminotransferase-like (Major domain)"/>
    <property type="match status" value="1"/>
</dbReference>
<comment type="subunit">
    <text evidence="4 10">Homodimer.</text>
</comment>
<keyword evidence="14" id="KW-1185">Reference proteome</keyword>
<sequence>MADDTFYGSDFGALQSFDPDIAGVLLSELDRIRGGLQLIASENISSPAVLTALGSTLSNKYAEGYPGRRYYGGCAEVDKAEQIAIDRAKELFGADHANVQAHSGASANQAVYGAFMAPGDTILAMSLPMGGHLTHGTKVSFSGKWFNAVHYGVDRLSEDIDYDQVEALAKEHRPKVICAGGSAIPRLIDFERFRGIADEVGAILWVDAAHFIGLVAGKAIPSPVPYADVVTFTTHKVLRGPRSGALVCKAEHAAAMDKAIFPMMQGGPQMHTIAAKAVNFKEAATPEYAQYAKEVIANSQQLAASLLELGIRPTTGGTDTHLALLDLQAVGVTGKEAEERADAAGIVLNKNAIPFDPQKANIASGIRVGTPSVTTQGMGVEEMKQIAALIHKAVTEGDADPDHAVSKDVRAQVTDLVTRFPAYPR</sequence>
<dbReference type="GO" id="GO:0032259">
    <property type="term" value="P:methylation"/>
    <property type="evidence" value="ECO:0007669"/>
    <property type="project" value="UniProtKB-KW"/>
</dbReference>
<comment type="pathway">
    <text evidence="10">One-carbon metabolism; tetrahydrofolate interconversion.</text>
</comment>
<evidence type="ECO:0000256" key="5">
    <source>
        <dbReference type="ARBA" id="ARBA00022490"/>
    </source>
</evidence>
<reference evidence="13 14" key="1">
    <citation type="submission" date="2019-06" db="EMBL/GenBank/DDBJ databases">
        <title>Genome sequencing of plant associated microbes to promote plant fitness in Sorghum bicolor and Oryza sativa.</title>
        <authorList>
            <person name="Coleman-Derr D."/>
        </authorList>
    </citation>
    <scope>NUCLEOTIDE SEQUENCE [LARGE SCALE GENOMIC DNA]</scope>
    <source>
        <strain evidence="13 14">KV-663</strain>
    </source>
</reference>
<comment type="pathway">
    <text evidence="10">Amino-acid biosynthesis; glycine biosynthesis; glycine from L-serine: step 1/1.</text>
</comment>
<comment type="cofactor">
    <cofactor evidence="1 10 11">
        <name>pyridoxal 5'-phosphate</name>
        <dbReference type="ChEBI" id="CHEBI:597326"/>
    </cofactor>
</comment>
<dbReference type="InterPro" id="IPR015422">
    <property type="entry name" value="PyrdxlP-dep_Trfase_small"/>
</dbReference>
<dbReference type="GO" id="GO:0042803">
    <property type="term" value="F:protein homodimerization activity"/>
    <property type="evidence" value="ECO:0007669"/>
    <property type="project" value="UniProtKB-ARBA"/>
</dbReference>
<dbReference type="NCBIfam" id="NF000586">
    <property type="entry name" value="PRK00011.1"/>
    <property type="match status" value="1"/>
</dbReference>
<dbReference type="FunFam" id="3.40.640.10:FF:000001">
    <property type="entry name" value="Serine hydroxymethyltransferase"/>
    <property type="match status" value="1"/>
</dbReference>
<dbReference type="CDD" id="cd00378">
    <property type="entry name" value="SHMT"/>
    <property type="match status" value="1"/>
</dbReference>
<feature type="domain" description="Serine hydroxymethyltransferase-like" evidence="12">
    <location>
        <begin position="14"/>
        <end position="390"/>
    </location>
</feature>
<keyword evidence="8 10" id="KW-0663">Pyridoxal phosphate</keyword>
<dbReference type="RefSeq" id="WP_141844491.1">
    <property type="nucleotide sequence ID" value="NZ_VFPM01000002.1"/>
</dbReference>
<dbReference type="InterPro" id="IPR015424">
    <property type="entry name" value="PyrdxlP-dep_Trfase"/>
</dbReference>
<proteinExistence type="inferred from homology"/>
<evidence type="ECO:0000256" key="4">
    <source>
        <dbReference type="ARBA" id="ARBA00011738"/>
    </source>
</evidence>
<dbReference type="GO" id="GO:0019264">
    <property type="term" value="P:glycine biosynthetic process from serine"/>
    <property type="evidence" value="ECO:0007669"/>
    <property type="project" value="UniProtKB-UniRule"/>
</dbReference>
<protein>
    <recommendedName>
        <fullName evidence="10">Serine hydroxymethyltransferase</fullName>
        <shortName evidence="10">SHMT</shortName>
        <shortName evidence="10">Serine methylase</shortName>
        <ecNumber evidence="10">2.1.2.1</ecNumber>
    </recommendedName>
</protein>
<feature type="binding site" evidence="10">
    <location>
        <position position="251"/>
    </location>
    <ligand>
        <name>(6S)-5,6,7,8-tetrahydrofolate</name>
        <dbReference type="ChEBI" id="CHEBI:57453"/>
    </ligand>
</feature>
<dbReference type="Pfam" id="PF00464">
    <property type="entry name" value="SHMT"/>
    <property type="match status" value="1"/>
</dbReference>
<dbReference type="InterPro" id="IPR039429">
    <property type="entry name" value="SHMT-like_dom"/>
</dbReference>
<dbReference type="EMBL" id="VFPM01000002">
    <property type="protein sequence ID" value="TQM62393.1"/>
    <property type="molecule type" value="Genomic_DNA"/>
</dbReference>
<evidence type="ECO:0000256" key="7">
    <source>
        <dbReference type="ARBA" id="ARBA00022679"/>
    </source>
</evidence>
<evidence type="ECO:0000313" key="13">
    <source>
        <dbReference type="EMBL" id="TQM62393.1"/>
    </source>
</evidence>
<dbReference type="SUPFAM" id="SSF53383">
    <property type="entry name" value="PLP-dependent transferases"/>
    <property type="match status" value="1"/>
</dbReference>
<dbReference type="GO" id="GO:0030170">
    <property type="term" value="F:pyridoxal phosphate binding"/>
    <property type="evidence" value="ECO:0007669"/>
    <property type="project" value="UniProtKB-UniRule"/>
</dbReference>
<dbReference type="InterPro" id="IPR049943">
    <property type="entry name" value="Ser_HO-MeTrfase-like"/>
</dbReference>
<dbReference type="AlphaFoldDB" id="A0A543HVK5"/>
<dbReference type="OrthoDB" id="9803846at2"/>
<feature type="modified residue" description="N6-(pyridoxal phosphate)lysine" evidence="10 11">
    <location>
        <position position="236"/>
    </location>
</feature>
<keyword evidence="10" id="KW-0028">Amino-acid biosynthesis</keyword>
<feature type="binding site" evidence="10">
    <location>
        <begin position="131"/>
        <end position="133"/>
    </location>
    <ligand>
        <name>(6S)-5,6,7,8-tetrahydrofolate</name>
        <dbReference type="ChEBI" id="CHEBI:57453"/>
    </ligand>
</feature>
<dbReference type="EC" id="2.1.2.1" evidence="10"/>
<comment type="similarity">
    <text evidence="3 10">Belongs to the SHMT family.</text>
</comment>
<evidence type="ECO:0000256" key="3">
    <source>
        <dbReference type="ARBA" id="ARBA00006376"/>
    </source>
</evidence>
<comment type="catalytic activity">
    <reaction evidence="10">
        <text>(6R)-5,10-methylene-5,6,7,8-tetrahydrofolate + glycine + H2O = (6S)-5,6,7,8-tetrahydrofolate + L-serine</text>
        <dbReference type="Rhea" id="RHEA:15481"/>
        <dbReference type="ChEBI" id="CHEBI:15377"/>
        <dbReference type="ChEBI" id="CHEBI:15636"/>
        <dbReference type="ChEBI" id="CHEBI:33384"/>
        <dbReference type="ChEBI" id="CHEBI:57305"/>
        <dbReference type="ChEBI" id="CHEBI:57453"/>
        <dbReference type="EC" id="2.1.2.1"/>
    </reaction>
</comment>
<dbReference type="InterPro" id="IPR001085">
    <property type="entry name" value="Ser_HO-MeTrfase"/>
</dbReference>
<dbReference type="HAMAP" id="MF_00051">
    <property type="entry name" value="SHMT"/>
    <property type="match status" value="1"/>
</dbReference>
<dbReference type="InterPro" id="IPR015421">
    <property type="entry name" value="PyrdxlP-dep_Trfase_major"/>
</dbReference>
<dbReference type="PANTHER" id="PTHR11680">
    <property type="entry name" value="SERINE HYDROXYMETHYLTRANSFERASE"/>
    <property type="match status" value="1"/>
</dbReference>
<evidence type="ECO:0000256" key="2">
    <source>
        <dbReference type="ARBA" id="ARBA00004496"/>
    </source>
</evidence>
<evidence type="ECO:0000256" key="11">
    <source>
        <dbReference type="PIRSR" id="PIRSR000412-50"/>
    </source>
</evidence>
<dbReference type="PIRSF" id="PIRSF000412">
    <property type="entry name" value="SHMT"/>
    <property type="match status" value="1"/>
</dbReference>
<comment type="function">
    <text evidence="9">Catalyzes the reversible interconversion of serine and glycine with tetrahydrofolate (THF) serving as the one-carbon carrier. This reaction serves as the major source of one-carbon groups required for the biosynthesis of purines, thymidylate, methionine, and other important biomolecules. Also exhibits THF-independent aldolase activity toward beta-hydroxyamino acids, producing glycine and aldehydes, via a retro-aldol mechanism. Thus, is able to catalyze the cleavage of L-allo-threonine.</text>
</comment>
<keyword evidence="5 10" id="KW-0963">Cytoplasm</keyword>
<evidence type="ECO:0000256" key="6">
    <source>
        <dbReference type="ARBA" id="ARBA00022563"/>
    </source>
</evidence>
<keyword evidence="13" id="KW-0489">Methyltransferase</keyword>
<evidence type="ECO:0000313" key="14">
    <source>
        <dbReference type="Proteomes" id="UP000316747"/>
    </source>
</evidence>
<dbReference type="GO" id="GO:0004372">
    <property type="term" value="F:glycine hydroxymethyltransferase activity"/>
    <property type="evidence" value="ECO:0007669"/>
    <property type="project" value="UniProtKB-UniRule"/>
</dbReference>
<comment type="caution">
    <text evidence="10">Lacks conserved residue(s) required for the propagation of feature annotation.</text>
</comment>
<dbReference type="GO" id="GO:0008168">
    <property type="term" value="F:methyltransferase activity"/>
    <property type="evidence" value="ECO:0007669"/>
    <property type="project" value="UniProtKB-KW"/>
</dbReference>
<dbReference type="GO" id="GO:0005829">
    <property type="term" value="C:cytosol"/>
    <property type="evidence" value="ECO:0007669"/>
    <property type="project" value="TreeGrafter"/>
</dbReference>
<dbReference type="UniPathway" id="UPA00193"/>
<dbReference type="Proteomes" id="UP000316747">
    <property type="component" value="Unassembled WGS sequence"/>
</dbReference>
<evidence type="ECO:0000256" key="8">
    <source>
        <dbReference type="ARBA" id="ARBA00022898"/>
    </source>
</evidence>
<dbReference type="GO" id="GO:0035999">
    <property type="term" value="P:tetrahydrofolate interconversion"/>
    <property type="evidence" value="ECO:0007669"/>
    <property type="project" value="UniProtKB-UniRule"/>
</dbReference>
<dbReference type="Gene3D" id="3.90.1150.10">
    <property type="entry name" value="Aspartate Aminotransferase, domain 1"/>
    <property type="match status" value="1"/>
</dbReference>
<name>A0A543HVK5_9MICO</name>
<evidence type="ECO:0000256" key="10">
    <source>
        <dbReference type="HAMAP-Rule" id="MF_00051"/>
    </source>
</evidence>
<evidence type="ECO:0000256" key="9">
    <source>
        <dbReference type="ARBA" id="ARBA00054606"/>
    </source>
</evidence>
<dbReference type="PANTHER" id="PTHR11680:SF35">
    <property type="entry name" value="SERINE HYDROXYMETHYLTRANSFERASE 1"/>
    <property type="match status" value="1"/>
</dbReference>
<keyword evidence="6 10" id="KW-0554">One-carbon metabolism</keyword>
<gene>
    <name evidence="10" type="primary">glyA</name>
    <name evidence="13" type="ORF">FBY41_2425</name>
</gene>
<dbReference type="UniPathway" id="UPA00288">
    <property type="reaction ID" value="UER01023"/>
</dbReference>
<comment type="caution">
    <text evidence="13">The sequence shown here is derived from an EMBL/GenBank/DDBJ whole genome shotgun (WGS) entry which is preliminary data.</text>
</comment>
<evidence type="ECO:0000256" key="1">
    <source>
        <dbReference type="ARBA" id="ARBA00001933"/>
    </source>
</evidence>
<evidence type="ECO:0000259" key="12">
    <source>
        <dbReference type="Pfam" id="PF00464"/>
    </source>
</evidence>
<feature type="site" description="Plays an important role in substrate specificity" evidence="10">
    <location>
        <position position="235"/>
    </location>
</feature>
<keyword evidence="7 10" id="KW-0808">Transferase</keyword>